<feature type="binding site" evidence="5">
    <location>
        <position position="120"/>
    </location>
    <ligand>
        <name>Mg(2+)</name>
        <dbReference type="ChEBI" id="CHEBI:18420"/>
    </ligand>
</feature>
<feature type="binding site" evidence="5">
    <location>
        <position position="88"/>
    </location>
    <ligand>
        <name>Mg(2+)</name>
        <dbReference type="ChEBI" id="CHEBI:18420"/>
    </ligand>
</feature>
<keyword evidence="5" id="KW-0479">Metal-binding</keyword>
<comment type="subunit">
    <text evidence="2 5">Homodecamer; pentamer of dimers.</text>
</comment>
<dbReference type="GO" id="GO:0003864">
    <property type="term" value="F:3-methyl-2-oxobutanoate hydroxymethyltransferase activity"/>
    <property type="evidence" value="ECO:0007669"/>
    <property type="project" value="UniProtKB-EC"/>
</dbReference>
<dbReference type="EMBL" id="JBHTNU010000003">
    <property type="protein sequence ID" value="MFD1426110.1"/>
    <property type="molecule type" value="Genomic_DNA"/>
</dbReference>
<comment type="subcellular location">
    <subcellularLocation>
        <location evidence="5">Cytoplasm</location>
    </subcellularLocation>
</comment>
<feature type="binding site" evidence="5">
    <location>
        <begin position="49"/>
        <end position="50"/>
    </location>
    <ligand>
        <name>3-methyl-2-oxobutanoate</name>
        <dbReference type="ChEBI" id="CHEBI:11851"/>
    </ligand>
</feature>
<accession>A0ABW4C973</accession>
<evidence type="ECO:0000256" key="5">
    <source>
        <dbReference type="HAMAP-Rule" id="MF_00156"/>
    </source>
</evidence>
<dbReference type="PANTHER" id="PTHR20881:SF0">
    <property type="entry name" value="3-METHYL-2-OXOBUTANOATE HYDROXYMETHYLTRANSFERASE"/>
    <property type="match status" value="1"/>
</dbReference>
<evidence type="ECO:0000256" key="2">
    <source>
        <dbReference type="ARBA" id="ARBA00011424"/>
    </source>
</evidence>
<dbReference type="Gene3D" id="3.20.20.60">
    <property type="entry name" value="Phosphoenolpyruvate-binding domains"/>
    <property type="match status" value="1"/>
</dbReference>
<dbReference type="EC" id="2.1.2.11" evidence="5"/>
<dbReference type="InterPro" id="IPR040442">
    <property type="entry name" value="Pyrv_kinase-like_dom_sf"/>
</dbReference>
<dbReference type="InterPro" id="IPR003700">
    <property type="entry name" value="Pantoate_hydroxy_MeTrfase"/>
</dbReference>
<comment type="similarity">
    <text evidence="1 5">Belongs to the PanB family.</text>
</comment>
<keyword evidence="7" id="KW-1185">Reference proteome</keyword>
<dbReference type="SUPFAM" id="SSF51621">
    <property type="entry name" value="Phosphoenolpyruvate/pyruvate domain"/>
    <property type="match status" value="1"/>
</dbReference>
<comment type="function">
    <text evidence="5">Catalyzes the reversible reaction in which hydroxymethyl group from 5,10-methylenetetrahydrofolate is transferred onto alpha-ketoisovalerate to form ketopantoate.</text>
</comment>
<evidence type="ECO:0000313" key="6">
    <source>
        <dbReference type="EMBL" id="MFD1426110.1"/>
    </source>
</evidence>
<feature type="binding site" evidence="5">
    <location>
        <position position="88"/>
    </location>
    <ligand>
        <name>3-methyl-2-oxobutanoate</name>
        <dbReference type="ChEBI" id="CHEBI:11851"/>
    </ligand>
</feature>
<evidence type="ECO:0000256" key="1">
    <source>
        <dbReference type="ARBA" id="ARBA00008676"/>
    </source>
</evidence>
<dbReference type="CDD" id="cd06557">
    <property type="entry name" value="KPHMT-like"/>
    <property type="match status" value="1"/>
</dbReference>
<evidence type="ECO:0000256" key="4">
    <source>
        <dbReference type="ARBA" id="ARBA00022679"/>
    </source>
</evidence>
<protein>
    <recommendedName>
        <fullName evidence="5">3-methyl-2-oxobutanoate hydroxymethyltransferase</fullName>
        <ecNumber evidence="5">2.1.2.11</ecNumber>
    </recommendedName>
    <alternativeName>
        <fullName evidence="5">Ketopantoate hydroxymethyltransferase</fullName>
        <shortName evidence="5">KPHMT</shortName>
    </alternativeName>
</protein>
<feature type="active site" description="Proton acceptor" evidence="5">
    <location>
        <position position="187"/>
    </location>
</feature>
<keyword evidence="5" id="KW-0963">Cytoplasm</keyword>
<feature type="binding site" evidence="5">
    <location>
        <position position="118"/>
    </location>
    <ligand>
        <name>3-methyl-2-oxobutanoate</name>
        <dbReference type="ChEBI" id="CHEBI:11851"/>
    </ligand>
</feature>
<dbReference type="HAMAP" id="MF_00156">
    <property type="entry name" value="PanB"/>
    <property type="match status" value="1"/>
</dbReference>
<dbReference type="Pfam" id="PF02548">
    <property type="entry name" value="Pantoate_transf"/>
    <property type="match status" value="1"/>
</dbReference>
<gene>
    <name evidence="5 6" type="primary">panB</name>
    <name evidence="6" type="ORF">ACFQ4Y_04085</name>
</gene>
<comment type="catalytic activity">
    <reaction evidence="5">
        <text>(6R)-5,10-methylene-5,6,7,8-tetrahydrofolate + 3-methyl-2-oxobutanoate + H2O = 2-dehydropantoate + (6S)-5,6,7,8-tetrahydrofolate</text>
        <dbReference type="Rhea" id="RHEA:11824"/>
        <dbReference type="ChEBI" id="CHEBI:11561"/>
        <dbReference type="ChEBI" id="CHEBI:11851"/>
        <dbReference type="ChEBI" id="CHEBI:15377"/>
        <dbReference type="ChEBI" id="CHEBI:15636"/>
        <dbReference type="ChEBI" id="CHEBI:57453"/>
        <dbReference type="EC" id="2.1.2.11"/>
    </reaction>
</comment>
<comment type="pathway">
    <text evidence="5">Cofactor biosynthesis; (R)-pantothenate biosynthesis; (R)-pantoate from 3-methyl-2-oxobutanoate: step 1/2.</text>
</comment>
<dbReference type="RefSeq" id="WP_380163118.1">
    <property type="nucleotide sequence ID" value="NZ_JBHTNU010000003.1"/>
</dbReference>
<evidence type="ECO:0000256" key="3">
    <source>
        <dbReference type="ARBA" id="ARBA00022655"/>
    </source>
</evidence>
<dbReference type="Proteomes" id="UP001597282">
    <property type="component" value="Unassembled WGS sequence"/>
</dbReference>
<comment type="caution">
    <text evidence="6">The sequence shown here is derived from an EMBL/GenBank/DDBJ whole genome shotgun (WGS) entry which is preliminary data.</text>
</comment>
<evidence type="ECO:0000313" key="7">
    <source>
        <dbReference type="Proteomes" id="UP001597282"/>
    </source>
</evidence>
<organism evidence="6 7">
    <name type="scientific">Kroppenstedtia sanguinis</name>
    <dbReference type="NCBI Taxonomy" id="1380684"/>
    <lineage>
        <taxon>Bacteria</taxon>
        <taxon>Bacillati</taxon>
        <taxon>Bacillota</taxon>
        <taxon>Bacilli</taxon>
        <taxon>Bacillales</taxon>
        <taxon>Thermoactinomycetaceae</taxon>
        <taxon>Kroppenstedtia</taxon>
    </lineage>
</organism>
<dbReference type="PANTHER" id="PTHR20881">
    <property type="entry name" value="3-METHYL-2-OXOBUTANOATE HYDROXYMETHYLTRANSFERASE"/>
    <property type="match status" value="1"/>
</dbReference>
<keyword evidence="4 5" id="KW-0808">Transferase</keyword>
<sequence length="289" mass="30974">MSAQGKSVTLRTLSRMKAENSKIAMITAYDYPSAKLAEAGGADLLLVGDSLGMVVLGYDSTVPVTMDDMIHHTRAVTRGSQRALVVADLPFLTAHLDREEVLKAAGRLMQEGGARAVKVEGGEAVLPGIRACTAAGIPVMGHIGLTPQSVHQLGGYRIQGKDAETAQRLLEEARQLEKAGAFALVLECVPDEVAAWITRSLSIPTIGIGAGVNCDGQVLVYHDLLQYGSEIQPSFVKTYAQLGEIAVQGIRNYVQEVREGSFPGEKHTFRAPAVVDYLTGERKNDSCRE</sequence>
<dbReference type="NCBIfam" id="NF001452">
    <property type="entry name" value="PRK00311.1"/>
    <property type="match status" value="1"/>
</dbReference>
<dbReference type="NCBIfam" id="TIGR00222">
    <property type="entry name" value="panB"/>
    <property type="match status" value="1"/>
</dbReference>
<dbReference type="PIRSF" id="PIRSF000388">
    <property type="entry name" value="Pantoate_hydroxy_MeTrfase"/>
    <property type="match status" value="1"/>
</dbReference>
<keyword evidence="3 5" id="KW-0566">Pantothenate biosynthesis</keyword>
<proteinExistence type="inferred from homology"/>
<comment type="cofactor">
    <cofactor evidence="5">
        <name>Mg(2+)</name>
        <dbReference type="ChEBI" id="CHEBI:18420"/>
    </cofactor>
    <text evidence="5">Binds 1 Mg(2+) ion per subunit.</text>
</comment>
<name>A0ABW4C973_9BACL</name>
<dbReference type="InterPro" id="IPR015813">
    <property type="entry name" value="Pyrv/PenolPyrv_kinase-like_dom"/>
</dbReference>
<keyword evidence="5" id="KW-0460">Magnesium</keyword>
<reference evidence="7" key="1">
    <citation type="journal article" date="2019" name="Int. J. Syst. Evol. Microbiol.">
        <title>The Global Catalogue of Microorganisms (GCM) 10K type strain sequencing project: providing services to taxonomists for standard genome sequencing and annotation.</title>
        <authorList>
            <consortium name="The Broad Institute Genomics Platform"/>
            <consortium name="The Broad Institute Genome Sequencing Center for Infectious Disease"/>
            <person name="Wu L."/>
            <person name="Ma J."/>
        </authorList>
    </citation>
    <scope>NUCLEOTIDE SEQUENCE [LARGE SCALE GENOMIC DNA]</scope>
    <source>
        <strain evidence="7">S1</strain>
    </source>
</reference>
<feature type="binding site" evidence="5">
    <location>
        <position position="49"/>
    </location>
    <ligand>
        <name>Mg(2+)</name>
        <dbReference type="ChEBI" id="CHEBI:18420"/>
    </ligand>
</feature>